<dbReference type="Proteomes" id="UP001159363">
    <property type="component" value="Chromosome 14"/>
</dbReference>
<protein>
    <submittedName>
        <fullName evidence="2">Uncharacterized protein</fullName>
    </submittedName>
</protein>
<accession>A0ABQ9G4R7</accession>
<feature type="compositionally biased region" description="Basic and acidic residues" evidence="1">
    <location>
        <begin position="71"/>
        <end position="90"/>
    </location>
</feature>
<organism evidence="2 3">
    <name type="scientific">Dryococelus australis</name>
    <dbReference type="NCBI Taxonomy" id="614101"/>
    <lineage>
        <taxon>Eukaryota</taxon>
        <taxon>Metazoa</taxon>
        <taxon>Ecdysozoa</taxon>
        <taxon>Arthropoda</taxon>
        <taxon>Hexapoda</taxon>
        <taxon>Insecta</taxon>
        <taxon>Pterygota</taxon>
        <taxon>Neoptera</taxon>
        <taxon>Polyneoptera</taxon>
        <taxon>Phasmatodea</taxon>
        <taxon>Verophasmatodea</taxon>
        <taxon>Anareolatae</taxon>
        <taxon>Phasmatidae</taxon>
        <taxon>Eurycanthinae</taxon>
        <taxon>Dryococelus</taxon>
    </lineage>
</organism>
<name>A0ABQ9G4R7_9NEOP</name>
<feature type="compositionally biased region" description="Basic and acidic residues" evidence="1">
    <location>
        <begin position="1"/>
        <end position="12"/>
    </location>
</feature>
<feature type="region of interest" description="Disordered" evidence="1">
    <location>
        <begin position="1"/>
        <end position="39"/>
    </location>
</feature>
<keyword evidence="3" id="KW-1185">Reference proteome</keyword>
<evidence type="ECO:0000313" key="2">
    <source>
        <dbReference type="EMBL" id="KAJ8867460.1"/>
    </source>
</evidence>
<comment type="caution">
    <text evidence="2">The sequence shown here is derived from an EMBL/GenBank/DDBJ whole genome shotgun (WGS) entry which is preliminary data.</text>
</comment>
<feature type="region of interest" description="Disordered" evidence="1">
    <location>
        <begin position="65"/>
        <end position="92"/>
    </location>
</feature>
<evidence type="ECO:0000256" key="1">
    <source>
        <dbReference type="SAM" id="MobiDB-lite"/>
    </source>
</evidence>
<evidence type="ECO:0000313" key="3">
    <source>
        <dbReference type="Proteomes" id="UP001159363"/>
    </source>
</evidence>
<sequence length="117" mass="13124">MKGRGKREIPEKTRRRTASSGTIPTCENPATRPGIESGSPWWEASELTARPDYPLLLVLRAAVARGQEAQEESRDSTVLPRTEDEADRPRWLRTTSPRVPALNCFYANASGMVWISR</sequence>
<dbReference type="EMBL" id="JARBHB010000015">
    <property type="protein sequence ID" value="KAJ8867460.1"/>
    <property type="molecule type" value="Genomic_DNA"/>
</dbReference>
<gene>
    <name evidence="2" type="ORF">PR048_031262</name>
</gene>
<reference evidence="2 3" key="1">
    <citation type="submission" date="2023-02" db="EMBL/GenBank/DDBJ databases">
        <title>LHISI_Scaffold_Assembly.</title>
        <authorList>
            <person name="Stuart O.P."/>
            <person name="Cleave R."/>
            <person name="Magrath M.J.L."/>
            <person name="Mikheyev A.S."/>
        </authorList>
    </citation>
    <scope>NUCLEOTIDE SEQUENCE [LARGE SCALE GENOMIC DNA]</scope>
    <source>
        <strain evidence="2">Daus_M_001</strain>
        <tissue evidence="2">Leg muscle</tissue>
    </source>
</reference>
<proteinExistence type="predicted"/>